<keyword evidence="1" id="KW-0812">Transmembrane</keyword>
<dbReference type="AlphaFoldDB" id="A0A077ZX84"/>
<gene>
    <name evidence="2" type="primary">Contig12400.g620</name>
    <name evidence="2" type="ORF">STYLEM_3480</name>
</gene>
<protein>
    <submittedName>
        <fullName evidence="2">Uncharacterized protein</fullName>
    </submittedName>
</protein>
<dbReference type="OrthoDB" id="10494739at2759"/>
<keyword evidence="1" id="KW-1133">Transmembrane helix</keyword>
<keyword evidence="1" id="KW-0472">Membrane</keyword>
<evidence type="ECO:0000313" key="2">
    <source>
        <dbReference type="EMBL" id="CDW74500.1"/>
    </source>
</evidence>
<accession>A0A077ZX84</accession>
<feature type="transmembrane region" description="Helical" evidence="1">
    <location>
        <begin position="66"/>
        <end position="85"/>
    </location>
</feature>
<evidence type="ECO:0000313" key="3">
    <source>
        <dbReference type="Proteomes" id="UP000039865"/>
    </source>
</evidence>
<organism evidence="2 3">
    <name type="scientific">Stylonychia lemnae</name>
    <name type="common">Ciliate</name>
    <dbReference type="NCBI Taxonomy" id="5949"/>
    <lineage>
        <taxon>Eukaryota</taxon>
        <taxon>Sar</taxon>
        <taxon>Alveolata</taxon>
        <taxon>Ciliophora</taxon>
        <taxon>Intramacronucleata</taxon>
        <taxon>Spirotrichea</taxon>
        <taxon>Stichotrichia</taxon>
        <taxon>Sporadotrichida</taxon>
        <taxon>Oxytrichidae</taxon>
        <taxon>Stylonychinae</taxon>
        <taxon>Stylonychia</taxon>
    </lineage>
</organism>
<feature type="transmembrane region" description="Helical" evidence="1">
    <location>
        <begin position="150"/>
        <end position="174"/>
    </location>
</feature>
<evidence type="ECO:0000256" key="1">
    <source>
        <dbReference type="SAM" id="Phobius"/>
    </source>
</evidence>
<keyword evidence="3" id="KW-1185">Reference proteome</keyword>
<dbReference type="InParanoid" id="A0A077ZX84"/>
<dbReference type="EMBL" id="CCKQ01003383">
    <property type="protein sequence ID" value="CDW74500.1"/>
    <property type="molecule type" value="Genomic_DNA"/>
</dbReference>
<dbReference type="Proteomes" id="UP000039865">
    <property type="component" value="Unassembled WGS sequence"/>
</dbReference>
<sequence length="258" mass="29473">MSSFILPEANIQLQEKMKLVLQPFDADIIKVLEEVRQIMRTRPNGWIAMILTKGVEKTNSDLSNSLNTISIIAGLLLTVSFPCIISPPDKIIELDNEDWVKQCYFAGILSSIISYFLCIMLNTIMVMNISVASRDSDMIRLYMRLHRIPLIAYIIFGLGYFFLVLALGLSTYTIFGLKSAIAWTVLTGAIGGLVPFILNNGWVLHIAHVIKYWQKNNPQDFLAKMEMKINQIERESLLQMKEYQDSLLKYQDSLKKEN</sequence>
<reference evidence="2 3" key="1">
    <citation type="submission" date="2014-06" db="EMBL/GenBank/DDBJ databases">
        <authorList>
            <person name="Swart Estienne"/>
        </authorList>
    </citation>
    <scope>NUCLEOTIDE SEQUENCE [LARGE SCALE GENOMIC DNA]</scope>
    <source>
        <strain evidence="2 3">130c</strain>
    </source>
</reference>
<name>A0A077ZX84_STYLE</name>
<feature type="transmembrane region" description="Helical" evidence="1">
    <location>
        <begin position="105"/>
        <end position="129"/>
    </location>
</feature>
<feature type="transmembrane region" description="Helical" evidence="1">
    <location>
        <begin position="180"/>
        <end position="198"/>
    </location>
</feature>
<proteinExistence type="predicted"/>